<evidence type="ECO:0000313" key="6">
    <source>
        <dbReference type="Proteomes" id="UP000052258"/>
    </source>
</evidence>
<reference evidence="5 6" key="1">
    <citation type="journal article" date="2015" name="Genome Biol. Evol.">
        <title>Comparative Genomics of Listeria Sensu Lato: Genus-Wide Differences in Evolutionary Dynamics and the Progressive Gain of Complex, Potentially Pathogenicity-Related Traits through Lateral Gene Transfer.</title>
        <authorList>
            <person name="Chiara M."/>
            <person name="Caruso M."/>
            <person name="D'Erchia A.M."/>
            <person name="Manzari C."/>
            <person name="Fraccalvieri R."/>
            <person name="Goffredo E."/>
            <person name="Latorre L."/>
            <person name="Miccolupo A."/>
            <person name="Padalino I."/>
            <person name="Santagada G."/>
            <person name="Chiocco D."/>
            <person name="Pesole G."/>
            <person name="Horner D.S."/>
            <person name="Parisi A."/>
        </authorList>
    </citation>
    <scope>NUCLEOTIDE SEQUENCE [LARGE SCALE GENOMIC DNA]</scope>
    <source>
        <strain evidence="5 6">1991</strain>
    </source>
</reference>
<evidence type="ECO:0000256" key="2">
    <source>
        <dbReference type="ARBA" id="ARBA00023125"/>
    </source>
</evidence>
<gene>
    <name evidence="5" type="ORF">X560_1299</name>
</gene>
<evidence type="ECO:0000256" key="3">
    <source>
        <dbReference type="ARBA" id="ARBA00023163"/>
    </source>
</evidence>
<keyword evidence="1" id="KW-0805">Transcription regulation</keyword>
<dbReference type="PRINTS" id="PR00598">
    <property type="entry name" value="HTHMARR"/>
</dbReference>
<feature type="domain" description="HTH marR-type" evidence="4">
    <location>
        <begin position="2"/>
        <end position="140"/>
    </location>
</feature>
<keyword evidence="2" id="KW-0238">DNA-binding</keyword>
<dbReference type="Proteomes" id="UP000052258">
    <property type="component" value="Unassembled WGS sequence"/>
</dbReference>
<proteinExistence type="predicted"/>
<dbReference type="Gene3D" id="1.10.10.10">
    <property type="entry name" value="Winged helix-like DNA-binding domain superfamily/Winged helix DNA-binding domain"/>
    <property type="match status" value="1"/>
</dbReference>
<dbReference type="PANTHER" id="PTHR42756:SF1">
    <property type="entry name" value="TRANSCRIPTIONAL REPRESSOR OF EMRAB OPERON"/>
    <property type="match status" value="1"/>
</dbReference>
<dbReference type="GO" id="GO:0003700">
    <property type="term" value="F:DNA-binding transcription factor activity"/>
    <property type="evidence" value="ECO:0007669"/>
    <property type="project" value="InterPro"/>
</dbReference>
<dbReference type="GO" id="GO:0003677">
    <property type="term" value="F:DNA binding"/>
    <property type="evidence" value="ECO:0007669"/>
    <property type="project" value="UniProtKB-KW"/>
</dbReference>
<dbReference type="SMART" id="SM00347">
    <property type="entry name" value="HTH_MARR"/>
    <property type="match status" value="1"/>
</dbReference>
<comment type="caution">
    <text evidence="5">The sequence shown here is derived from an EMBL/GenBank/DDBJ whole genome shotgun (WGS) entry which is preliminary data.</text>
</comment>
<dbReference type="PANTHER" id="PTHR42756">
    <property type="entry name" value="TRANSCRIPTIONAL REGULATOR, MARR"/>
    <property type="match status" value="1"/>
</dbReference>
<dbReference type="InterPro" id="IPR000835">
    <property type="entry name" value="HTH_MarR-typ"/>
</dbReference>
<dbReference type="EMBL" id="AZHO01000015">
    <property type="protein sequence ID" value="KMT59615.1"/>
    <property type="molecule type" value="Genomic_DNA"/>
</dbReference>
<dbReference type="PATRIC" id="fig|1430899.3.peg.1497"/>
<dbReference type="PROSITE" id="PS50995">
    <property type="entry name" value="HTH_MARR_2"/>
    <property type="match status" value="1"/>
</dbReference>
<accession>A0A0J8GAF9</accession>
<dbReference type="RefSeq" id="WP_007473258.1">
    <property type="nucleotide sequence ID" value="NZ_KQ130615.1"/>
</dbReference>
<organism evidence="5 6">
    <name type="scientific">Listeria fleischmannii 1991</name>
    <dbReference type="NCBI Taxonomy" id="1430899"/>
    <lineage>
        <taxon>Bacteria</taxon>
        <taxon>Bacillati</taxon>
        <taxon>Bacillota</taxon>
        <taxon>Bacilli</taxon>
        <taxon>Bacillales</taxon>
        <taxon>Listeriaceae</taxon>
        <taxon>Listeria</taxon>
    </lineage>
</organism>
<keyword evidence="3" id="KW-0804">Transcription</keyword>
<dbReference type="AlphaFoldDB" id="A0A0J8GAF9"/>
<protein>
    <recommendedName>
        <fullName evidence="4">HTH marR-type domain-containing protein</fullName>
    </recommendedName>
</protein>
<dbReference type="InterPro" id="IPR036390">
    <property type="entry name" value="WH_DNA-bd_sf"/>
</dbReference>
<dbReference type="Pfam" id="PF12802">
    <property type="entry name" value="MarR_2"/>
    <property type="match status" value="1"/>
</dbReference>
<evidence type="ECO:0000259" key="4">
    <source>
        <dbReference type="PROSITE" id="PS50995"/>
    </source>
</evidence>
<dbReference type="InterPro" id="IPR036388">
    <property type="entry name" value="WH-like_DNA-bd_sf"/>
</dbReference>
<dbReference type="OrthoDB" id="2612963at2"/>
<evidence type="ECO:0000256" key="1">
    <source>
        <dbReference type="ARBA" id="ARBA00023015"/>
    </source>
</evidence>
<evidence type="ECO:0000313" key="5">
    <source>
        <dbReference type="EMBL" id="KMT59615.1"/>
    </source>
</evidence>
<sequence length="143" mass="16209">MEKDVYTPLSNLVREITIRTKQQADERLAELGLNAAQGRMIGYIYGHQEEGVIQKDLAEVFQRRGASISSMLRGLEEKGYIERVRPAGNERQKNLFVLEKGVRLIDEFNANFLAVEESLKAGLTPQEVETLIALLTKVRNHLL</sequence>
<dbReference type="SUPFAM" id="SSF46785">
    <property type="entry name" value="Winged helix' DNA-binding domain"/>
    <property type="match status" value="1"/>
</dbReference>
<keyword evidence="6" id="KW-1185">Reference proteome</keyword>
<name>A0A0J8GAF9_9LIST</name>